<dbReference type="InterPro" id="IPR009056">
    <property type="entry name" value="Cyt_c-like_dom"/>
</dbReference>
<dbReference type="SUPFAM" id="SSF51735">
    <property type="entry name" value="NAD(P)-binding Rossmann-fold domains"/>
    <property type="match status" value="1"/>
</dbReference>
<dbReference type="GO" id="GO:0009055">
    <property type="term" value="F:electron transfer activity"/>
    <property type="evidence" value="ECO:0007669"/>
    <property type="project" value="InterPro"/>
</dbReference>
<dbReference type="InParanoid" id="H0EHY8"/>
<dbReference type="HOGENOM" id="CLU_026673_11_2_1"/>
<accession>H0EHY8</accession>
<keyword evidence="3" id="KW-0560">Oxidoreductase</keyword>
<keyword evidence="5" id="KW-0349">Heme</keyword>
<dbReference type="Proteomes" id="UP000005446">
    <property type="component" value="Unassembled WGS sequence"/>
</dbReference>
<evidence type="ECO:0000313" key="7">
    <source>
        <dbReference type="EMBL" id="EHL01781.1"/>
    </source>
</evidence>
<sequence>MSEINVARLFEFGKPLKTGKAEKPVPASKDVLIKVEACCLVPNAHNLMTTGGGDNFQLPELPCVFGLDAAGVVESVGDHVFGIKPGDRVYVDPFLTCGTCHQCRRGRKDLCINCCLRGYFAQTPGGKTVVINGVTGTLGYAAVAIALGLGCIKILGVGRNKERLAEVAKMSSNGRVATISTEDDKDVVQWIQEQTNGVGPDLFYDCLGNGGDANSTRKLIGALKSGGRAVLAAGGADGEISQKYSEAMSHDVAILGTNWFNSVEVDELIALVDAGVIDLSFLRHELFPLEKVNEAFEFVGDRPGGAINVVVEPQK</sequence>
<dbReference type="PROSITE" id="PS51007">
    <property type="entry name" value="CYTC"/>
    <property type="match status" value="1"/>
</dbReference>
<dbReference type="GO" id="GO:0020037">
    <property type="term" value="F:heme binding"/>
    <property type="evidence" value="ECO:0007669"/>
    <property type="project" value="InterPro"/>
</dbReference>
<dbReference type="EMBL" id="AGUE01000044">
    <property type="protein sequence ID" value="EHL01781.1"/>
    <property type="molecule type" value="Genomic_DNA"/>
</dbReference>
<dbReference type="OrthoDB" id="1879366at2759"/>
<dbReference type="GO" id="GO:0046872">
    <property type="term" value="F:metal ion binding"/>
    <property type="evidence" value="ECO:0007669"/>
    <property type="project" value="UniProtKB-KW"/>
</dbReference>
<evidence type="ECO:0000259" key="6">
    <source>
        <dbReference type="PROSITE" id="PS51007"/>
    </source>
</evidence>
<dbReference type="PANTHER" id="PTHR43401:SF2">
    <property type="entry name" value="L-THREONINE 3-DEHYDROGENASE"/>
    <property type="match status" value="1"/>
</dbReference>
<keyword evidence="2" id="KW-0862">Zinc</keyword>
<dbReference type="Pfam" id="PF08240">
    <property type="entry name" value="ADH_N"/>
    <property type="match status" value="1"/>
</dbReference>
<dbReference type="SMART" id="SM00829">
    <property type="entry name" value="PKS_ER"/>
    <property type="match status" value="1"/>
</dbReference>
<evidence type="ECO:0000256" key="4">
    <source>
        <dbReference type="ARBA" id="ARBA00023004"/>
    </source>
</evidence>
<evidence type="ECO:0000256" key="5">
    <source>
        <dbReference type="PROSITE-ProRule" id="PRU00433"/>
    </source>
</evidence>
<dbReference type="InterPro" id="IPR013154">
    <property type="entry name" value="ADH-like_N"/>
</dbReference>
<dbReference type="InterPro" id="IPR036291">
    <property type="entry name" value="NAD(P)-bd_dom_sf"/>
</dbReference>
<gene>
    <name evidence="7" type="ORF">M7I_2131</name>
</gene>
<reference evidence="7 8" key="1">
    <citation type="journal article" date="2012" name="Eukaryot. Cell">
        <title>Genome sequence of the fungus Glarea lozoyensis: the first genome sequence of a species from the Helotiaceae family.</title>
        <authorList>
            <person name="Youssar L."/>
            <person name="Gruening B.A."/>
            <person name="Erxleben A."/>
            <person name="Guenther S."/>
            <person name="Huettel W."/>
        </authorList>
    </citation>
    <scope>NUCLEOTIDE SEQUENCE [LARGE SCALE GENOMIC DNA]</scope>
    <source>
        <strain evidence="8">ATCC 74030 / MF5533</strain>
    </source>
</reference>
<dbReference type="SUPFAM" id="SSF50129">
    <property type="entry name" value="GroES-like"/>
    <property type="match status" value="1"/>
</dbReference>
<dbReference type="Gene3D" id="3.90.180.10">
    <property type="entry name" value="Medium-chain alcohol dehydrogenases, catalytic domain"/>
    <property type="match status" value="2"/>
</dbReference>
<evidence type="ECO:0000256" key="1">
    <source>
        <dbReference type="ARBA" id="ARBA00022723"/>
    </source>
</evidence>
<comment type="caution">
    <text evidence="7">The sequence shown here is derived from an EMBL/GenBank/DDBJ whole genome shotgun (WGS) entry which is preliminary data.</text>
</comment>
<evidence type="ECO:0000256" key="2">
    <source>
        <dbReference type="ARBA" id="ARBA00022833"/>
    </source>
</evidence>
<dbReference type="GO" id="GO:0016491">
    <property type="term" value="F:oxidoreductase activity"/>
    <property type="evidence" value="ECO:0007669"/>
    <property type="project" value="UniProtKB-KW"/>
</dbReference>
<protein>
    <submittedName>
        <fullName evidence="7">Putative Quinone oxidoreductase</fullName>
    </submittedName>
</protein>
<organism evidence="7 8">
    <name type="scientific">Glarea lozoyensis (strain ATCC 74030 / MF5533)</name>
    <dbReference type="NCBI Taxonomy" id="1104152"/>
    <lineage>
        <taxon>Eukaryota</taxon>
        <taxon>Fungi</taxon>
        <taxon>Dikarya</taxon>
        <taxon>Ascomycota</taxon>
        <taxon>Pezizomycotina</taxon>
        <taxon>Leotiomycetes</taxon>
        <taxon>Helotiales</taxon>
        <taxon>Helotiaceae</taxon>
        <taxon>Glarea</taxon>
    </lineage>
</organism>
<dbReference type="InterPro" id="IPR020843">
    <property type="entry name" value="ER"/>
</dbReference>
<evidence type="ECO:0000313" key="8">
    <source>
        <dbReference type="Proteomes" id="UP000005446"/>
    </source>
</evidence>
<keyword evidence="1 5" id="KW-0479">Metal-binding</keyword>
<proteinExistence type="predicted"/>
<dbReference type="PANTHER" id="PTHR43401">
    <property type="entry name" value="L-THREONINE 3-DEHYDROGENASE"/>
    <property type="match status" value="1"/>
</dbReference>
<evidence type="ECO:0000256" key="3">
    <source>
        <dbReference type="ARBA" id="ARBA00023002"/>
    </source>
</evidence>
<name>H0EHY8_GLAL7</name>
<keyword evidence="8" id="KW-1185">Reference proteome</keyword>
<dbReference type="InterPro" id="IPR050129">
    <property type="entry name" value="Zn_alcohol_dh"/>
</dbReference>
<dbReference type="InterPro" id="IPR011032">
    <property type="entry name" value="GroES-like_sf"/>
</dbReference>
<dbReference type="Pfam" id="PF00107">
    <property type="entry name" value="ADH_zinc_N"/>
    <property type="match status" value="1"/>
</dbReference>
<feature type="domain" description="Cytochrome c" evidence="6">
    <location>
        <begin position="81"/>
        <end position="195"/>
    </location>
</feature>
<keyword evidence="4 5" id="KW-0408">Iron</keyword>
<dbReference type="InterPro" id="IPR013149">
    <property type="entry name" value="ADH-like_C"/>
</dbReference>
<dbReference type="AlphaFoldDB" id="H0EHY8"/>